<accession>A0ABR7YYS3</accession>
<proteinExistence type="predicted"/>
<sequence length="83" mass="8819">MLIQRFLHSLVGQGVKAGRVGNVFALEGIGAEYPVGGYGIDEIGLQARAGQRLALHRQVGTLVKVGARPWVLRAVLRRESGAG</sequence>
<reference evidence="1 2" key="1">
    <citation type="journal article" date="2020" name="Insects">
        <title>Bacteria Belonging to Pseudomonas typographi sp. nov. from the Bark Beetle Ips typographus Have Genomic Potential to Aid in the Host Ecology.</title>
        <authorList>
            <person name="Peral-Aranega E."/>
            <person name="Saati-Santamaria Z."/>
            <person name="Kolarik M."/>
            <person name="Rivas R."/>
            <person name="Garcia-Fraile P."/>
        </authorList>
    </citation>
    <scope>NUCLEOTIDE SEQUENCE [LARGE SCALE GENOMIC DNA]</scope>
    <source>
        <strain evidence="1 2">CA3A</strain>
    </source>
</reference>
<gene>
    <name evidence="1" type="ORF">HAQ05_06135</name>
</gene>
<evidence type="ECO:0000313" key="1">
    <source>
        <dbReference type="EMBL" id="MBD1598284.1"/>
    </source>
</evidence>
<dbReference type="Proteomes" id="UP000805841">
    <property type="component" value="Unassembled WGS sequence"/>
</dbReference>
<dbReference type="RefSeq" id="WP_190418477.1">
    <property type="nucleotide sequence ID" value="NZ_JAAOCA010000006.1"/>
</dbReference>
<keyword evidence="2" id="KW-1185">Reference proteome</keyword>
<evidence type="ECO:0000313" key="2">
    <source>
        <dbReference type="Proteomes" id="UP000805841"/>
    </source>
</evidence>
<organism evidence="1 2">
    <name type="scientific">Pseudomonas typographi</name>
    <dbReference type="NCBI Taxonomy" id="2715964"/>
    <lineage>
        <taxon>Bacteria</taxon>
        <taxon>Pseudomonadati</taxon>
        <taxon>Pseudomonadota</taxon>
        <taxon>Gammaproteobacteria</taxon>
        <taxon>Pseudomonadales</taxon>
        <taxon>Pseudomonadaceae</taxon>
        <taxon>Pseudomonas</taxon>
    </lineage>
</organism>
<name>A0ABR7YYS3_9PSED</name>
<dbReference type="EMBL" id="JAAOCA010000006">
    <property type="protein sequence ID" value="MBD1598284.1"/>
    <property type="molecule type" value="Genomic_DNA"/>
</dbReference>
<protein>
    <submittedName>
        <fullName evidence="1">Uncharacterized protein</fullName>
    </submittedName>
</protein>
<comment type="caution">
    <text evidence="1">The sequence shown here is derived from an EMBL/GenBank/DDBJ whole genome shotgun (WGS) entry which is preliminary data.</text>
</comment>